<dbReference type="AlphaFoldDB" id="A0A371I723"/>
<dbReference type="Gene3D" id="3.30.70.270">
    <property type="match status" value="1"/>
</dbReference>
<feature type="domain" description="Reverse transcriptase RNase H-like" evidence="7">
    <location>
        <begin position="98"/>
        <end position="178"/>
    </location>
</feature>
<dbReference type="InterPro" id="IPR051320">
    <property type="entry name" value="Viral_Replic_Matur_Polypro"/>
</dbReference>
<dbReference type="InterPro" id="IPR041373">
    <property type="entry name" value="RT_RNaseH"/>
</dbReference>
<keyword evidence="4" id="KW-0255">Endonuclease</keyword>
<reference evidence="8" key="1">
    <citation type="submission" date="2018-05" db="EMBL/GenBank/DDBJ databases">
        <title>Draft genome of Mucuna pruriens seed.</title>
        <authorList>
            <person name="Nnadi N.E."/>
            <person name="Vos R."/>
            <person name="Hasami M.H."/>
            <person name="Devisetty U.K."/>
            <person name="Aguiy J.C."/>
        </authorList>
    </citation>
    <scope>NUCLEOTIDE SEQUENCE [LARGE SCALE GENOMIC DNA]</scope>
    <source>
        <strain evidence="8">JCA_2017</strain>
    </source>
</reference>
<dbReference type="GO" id="GO:0004519">
    <property type="term" value="F:endonuclease activity"/>
    <property type="evidence" value="ECO:0007669"/>
    <property type="project" value="UniProtKB-KW"/>
</dbReference>
<organism evidence="8 9">
    <name type="scientific">Mucuna pruriens</name>
    <name type="common">Velvet bean</name>
    <name type="synonym">Dolichos pruriens</name>
    <dbReference type="NCBI Taxonomy" id="157652"/>
    <lineage>
        <taxon>Eukaryota</taxon>
        <taxon>Viridiplantae</taxon>
        <taxon>Streptophyta</taxon>
        <taxon>Embryophyta</taxon>
        <taxon>Tracheophyta</taxon>
        <taxon>Spermatophyta</taxon>
        <taxon>Magnoliopsida</taxon>
        <taxon>eudicotyledons</taxon>
        <taxon>Gunneridae</taxon>
        <taxon>Pentapetalae</taxon>
        <taxon>rosids</taxon>
        <taxon>fabids</taxon>
        <taxon>Fabales</taxon>
        <taxon>Fabaceae</taxon>
        <taxon>Papilionoideae</taxon>
        <taxon>50 kb inversion clade</taxon>
        <taxon>NPAAA clade</taxon>
        <taxon>indigoferoid/millettioid clade</taxon>
        <taxon>Phaseoleae</taxon>
        <taxon>Mucuna</taxon>
    </lineage>
</organism>
<dbReference type="PANTHER" id="PTHR33064">
    <property type="entry name" value="POL PROTEIN"/>
    <property type="match status" value="1"/>
</dbReference>
<keyword evidence="2" id="KW-0548">Nucleotidyltransferase</keyword>
<dbReference type="GO" id="GO:0003964">
    <property type="term" value="F:RNA-directed DNA polymerase activity"/>
    <property type="evidence" value="ECO:0007669"/>
    <property type="project" value="UniProtKB-KW"/>
</dbReference>
<dbReference type="CDD" id="cd09274">
    <property type="entry name" value="RNase_HI_RT_Ty3"/>
    <property type="match status" value="1"/>
</dbReference>
<dbReference type="OrthoDB" id="10055717at2759"/>
<evidence type="ECO:0000313" key="8">
    <source>
        <dbReference type="EMBL" id="RDY10830.1"/>
    </source>
</evidence>
<dbReference type="InterPro" id="IPR043128">
    <property type="entry name" value="Rev_trsase/Diguanyl_cyclase"/>
</dbReference>
<dbReference type="Pfam" id="PF17917">
    <property type="entry name" value="RT_RNaseH"/>
    <property type="match status" value="1"/>
</dbReference>
<dbReference type="SUPFAM" id="SSF56672">
    <property type="entry name" value="DNA/RNA polymerases"/>
    <property type="match status" value="1"/>
</dbReference>
<dbReference type="GO" id="GO:0016787">
    <property type="term" value="F:hydrolase activity"/>
    <property type="evidence" value="ECO:0007669"/>
    <property type="project" value="UniProtKB-KW"/>
</dbReference>
<evidence type="ECO:0000256" key="1">
    <source>
        <dbReference type="ARBA" id="ARBA00022679"/>
    </source>
</evidence>
<dbReference type="Proteomes" id="UP000257109">
    <property type="component" value="Unassembled WGS sequence"/>
</dbReference>
<dbReference type="FunFam" id="3.10.20.370:FF:000001">
    <property type="entry name" value="Retrovirus-related Pol polyprotein from transposon 17.6-like protein"/>
    <property type="match status" value="1"/>
</dbReference>
<evidence type="ECO:0000256" key="3">
    <source>
        <dbReference type="ARBA" id="ARBA00022722"/>
    </source>
</evidence>
<evidence type="ECO:0000256" key="2">
    <source>
        <dbReference type="ARBA" id="ARBA00022695"/>
    </source>
</evidence>
<keyword evidence="9" id="KW-1185">Reference proteome</keyword>
<dbReference type="EMBL" id="QJKJ01000766">
    <property type="protein sequence ID" value="RDY10830.1"/>
    <property type="molecule type" value="Genomic_DNA"/>
</dbReference>
<keyword evidence="6" id="KW-0695">RNA-directed DNA polymerase</keyword>
<evidence type="ECO:0000256" key="4">
    <source>
        <dbReference type="ARBA" id="ARBA00022759"/>
    </source>
</evidence>
<feature type="non-terminal residue" evidence="8">
    <location>
        <position position="1"/>
    </location>
</feature>
<keyword evidence="3" id="KW-0540">Nuclease</keyword>
<evidence type="ECO:0000313" key="9">
    <source>
        <dbReference type="Proteomes" id="UP000257109"/>
    </source>
</evidence>
<dbReference type="PANTHER" id="PTHR33064:SF39">
    <property type="match status" value="1"/>
</dbReference>
<dbReference type="InterPro" id="IPR043502">
    <property type="entry name" value="DNA/RNA_pol_sf"/>
</dbReference>
<keyword evidence="5" id="KW-0378">Hydrolase</keyword>
<evidence type="ECO:0000259" key="7">
    <source>
        <dbReference type="Pfam" id="PF17917"/>
    </source>
</evidence>
<comment type="caution">
    <text evidence="8">The sequence shown here is derived from an EMBL/GenBank/DDBJ whole genome shotgun (WGS) entry which is preliminary data.</text>
</comment>
<dbReference type="Gene3D" id="3.10.20.370">
    <property type="match status" value="1"/>
</dbReference>
<evidence type="ECO:0000256" key="5">
    <source>
        <dbReference type="ARBA" id="ARBA00022801"/>
    </source>
</evidence>
<gene>
    <name evidence="8" type="primary">pol</name>
    <name evidence="8" type="ORF">CR513_04583</name>
</gene>
<protein>
    <submittedName>
        <fullName evidence="8">Retrovirus-related Pol polyprotein</fullName>
    </submittedName>
</protein>
<keyword evidence="1" id="KW-0808">Transferase</keyword>
<name>A0A371I723_MUCPR</name>
<accession>A0A371I723</accession>
<proteinExistence type="predicted"/>
<sequence>MINIFSNLLEDCMEVFMDDFTVYAESFEACLENLSQVLTRCMETNLVLNFENFHFMVTKGIVLGHLVSSRGIEVDKAKVDIITSLPNPISVREAPNWEYPFELMSDASNSALGAVLGQRVGKQPHVIAYASRTMDLAQINYTTTEKELLATVFALDKFHSYLLGSKIIIFSNHAALKFY</sequence>
<evidence type="ECO:0000256" key="6">
    <source>
        <dbReference type="ARBA" id="ARBA00022918"/>
    </source>
</evidence>